<evidence type="ECO:0000256" key="1">
    <source>
        <dbReference type="ARBA" id="ARBA00005417"/>
    </source>
</evidence>
<name>A0ABY8C8C8_9FIRM</name>
<dbReference type="CDD" id="cd03255">
    <property type="entry name" value="ABC_MJ0796_LolCDE_FtsE"/>
    <property type="match status" value="1"/>
</dbReference>
<dbReference type="InterPro" id="IPR003593">
    <property type="entry name" value="AAA+_ATPase"/>
</dbReference>
<dbReference type="InterPro" id="IPR003439">
    <property type="entry name" value="ABC_transporter-like_ATP-bd"/>
</dbReference>
<dbReference type="InterPro" id="IPR017871">
    <property type="entry name" value="ABC_transporter-like_CS"/>
</dbReference>
<keyword evidence="4 6" id="KW-0067">ATP-binding</keyword>
<dbReference type="PANTHER" id="PTHR42798:SF2">
    <property type="entry name" value="ABC TRANSPORTER ATP-BINDING PROTEIN MG467-RELATED"/>
    <property type="match status" value="1"/>
</dbReference>
<dbReference type="PROSITE" id="PS00211">
    <property type="entry name" value="ABC_TRANSPORTER_1"/>
    <property type="match status" value="1"/>
</dbReference>
<accession>A0ABY8C8C8</accession>
<comment type="similarity">
    <text evidence="1">Belongs to the ABC transporter superfamily.</text>
</comment>
<organism evidence="6 7">
    <name type="scientific">Amygdalobacter indicium</name>
    <dbReference type="NCBI Taxonomy" id="3029272"/>
    <lineage>
        <taxon>Bacteria</taxon>
        <taxon>Bacillati</taxon>
        <taxon>Bacillota</taxon>
        <taxon>Clostridia</taxon>
        <taxon>Eubacteriales</taxon>
        <taxon>Oscillospiraceae</taxon>
        <taxon>Amygdalobacter</taxon>
    </lineage>
</organism>
<dbReference type="RefSeq" id="WP_315568111.1">
    <property type="nucleotide sequence ID" value="NZ_CP118866.1"/>
</dbReference>
<dbReference type="PANTHER" id="PTHR42798">
    <property type="entry name" value="LIPOPROTEIN-RELEASING SYSTEM ATP-BINDING PROTEIN LOLD"/>
    <property type="match status" value="1"/>
</dbReference>
<dbReference type="PROSITE" id="PS50893">
    <property type="entry name" value="ABC_TRANSPORTER_2"/>
    <property type="match status" value="1"/>
</dbReference>
<dbReference type="InterPro" id="IPR017911">
    <property type="entry name" value="MacB-like_ATP-bd"/>
</dbReference>
<evidence type="ECO:0000256" key="3">
    <source>
        <dbReference type="ARBA" id="ARBA00022741"/>
    </source>
</evidence>
<dbReference type="EMBL" id="CP118868">
    <property type="protein sequence ID" value="WEG35583.1"/>
    <property type="molecule type" value="Genomic_DNA"/>
</dbReference>
<dbReference type="InterPro" id="IPR027417">
    <property type="entry name" value="P-loop_NTPase"/>
</dbReference>
<proteinExistence type="inferred from homology"/>
<evidence type="ECO:0000256" key="2">
    <source>
        <dbReference type="ARBA" id="ARBA00022448"/>
    </source>
</evidence>
<evidence type="ECO:0000313" key="6">
    <source>
        <dbReference type="EMBL" id="WEG35583.1"/>
    </source>
</evidence>
<protein>
    <submittedName>
        <fullName evidence="6">ABC transporter ATP-binding protein</fullName>
    </submittedName>
</protein>
<reference evidence="6 7" key="1">
    <citation type="submission" date="2023-02" db="EMBL/GenBank/DDBJ databases">
        <title>Novel Oscillospiraceae bacterial genomes.</title>
        <authorList>
            <person name="Srinivasan S."/>
            <person name="Austin M.N."/>
            <person name="Fiedler T.L."/>
            <person name="Strenk S.M."/>
            <person name="Agnew K.J."/>
            <person name="Nagana Gowda G.A."/>
            <person name="Raftery D."/>
            <person name="Beamer M.A."/>
            <person name="Achilles S.L."/>
            <person name="Wiesenfeld H.C."/>
            <person name="Fredricks D.N."/>
            <person name="Hillier S.L."/>
        </authorList>
    </citation>
    <scope>NUCLEOTIDE SEQUENCE [LARGE SCALE GENOMIC DNA]</scope>
    <source>
        <strain evidence="6 7">CHIC02 1186E3-8</strain>
    </source>
</reference>
<evidence type="ECO:0000313" key="7">
    <source>
        <dbReference type="Proteomes" id="UP001220478"/>
    </source>
</evidence>
<dbReference type="GO" id="GO:0005524">
    <property type="term" value="F:ATP binding"/>
    <property type="evidence" value="ECO:0007669"/>
    <property type="project" value="UniProtKB-KW"/>
</dbReference>
<gene>
    <name evidence="6" type="ORF">PYS61_00010</name>
</gene>
<dbReference type="GO" id="GO:0016740">
    <property type="term" value="F:transferase activity"/>
    <property type="evidence" value="ECO:0007669"/>
    <property type="project" value="UniProtKB-KW"/>
</dbReference>
<keyword evidence="7" id="KW-1185">Reference proteome</keyword>
<evidence type="ECO:0000259" key="5">
    <source>
        <dbReference type="PROSITE" id="PS50893"/>
    </source>
</evidence>
<keyword evidence="2" id="KW-0813">Transport</keyword>
<keyword evidence="6" id="KW-0808">Transferase</keyword>
<dbReference type="Pfam" id="PF00005">
    <property type="entry name" value="ABC_tran"/>
    <property type="match status" value="1"/>
</dbReference>
<dbReference type="Proteomes" id="UP001220478">
    <property type="component" value="Chromosome"/>
</dbReference>
<dbReference type="SUPFAM" id="SSF52540">
    <property type="entry name" value="P-loop containing nucleoside triphosphate hydrolases"/>
    <property type="match status" value="1"/>
</dbReference>
<evidence type="ECO:0000256" key="4">
    <source>
        <dbReference type="ARBA" id="ARBA00022840"/>
    </source>
</evidence>
<dbReference type="SMART" id="SM00382">
    <property type="entry name" value="AAA"/>
    <property type="match status" value="1"/>
</dbReference>
<dbReference type="Gene3D" id="3.40.50.300">
    <property type="entry name" value="P-loop containing nucleotide triphosphate hydrolases"/>
    <property type="match status" value="1"/>
</dbReference>
<feature type="domain" description="ABC transporter" evidence="5">
    <location>
        <begin position="8"/>
        <end position="239"/>
    </location>
</feature>
<sequence>MKTSEDLAVLTNVSKVYGENNSRVIALNNVSLRLKKGEFTAIVGASGSGKSTLLHCLVGLDSVSSGTVNVADQALNLMNDAQLTKFRLQQVGFVFQAFNLLPNLNVEENIMLPLLLAGKKQNWEKVRQVAATLGLQTRLRHLPAELSGGQQQRVAIARALIMQPALLVCDEPTGNLDSKSGQEVMTILRQAVDELQQTVVVVTHDRKVAATADRVIVISDGEIANDVYRPEMAFLQEVI</sequence>
<keyword evidence="3" id="KW-0547">Nucleotide-binding</keyword>